<feature type="transmembrane region" description="Helical" evidence="9">
    <location>
        <begin position="21"/>
        <end position="40"/>
    </location>
</feature>
<dbReference type="SUPFAM" id="SSF103473">
    <property type="entry name" value="MFS general substrate transporter"/>
    <property type="match status" value="1"/>
</dbReference>
<organism evidence="11 12">
    <name type="scientific">Brachybacterium halotolerans</name>
    <dbReference type="NCBI Taxonomy" id="2795215"/>
    <lineage>
        <taxon>Bacteria</taxon>
        <taxon>Bacillati</taxon>
        <taxon>Actinomycetota</taxon>
        <taxon>Actinomycetes</taxon>
        <taxon>Micrococcales</taxon>
        <taxon>Dermabacteraceae</taxon>
        <taxon>Brachybacterium</taxon>
    </lineage>
</organism>
<evidence type="ECO:0000256" key="4">
    <source>
        <dbReference type="ARBA" id="ARBA00022475"/>
    </source>
</evidence>
<evidence type="ECO:0000256" key="6">
    <source>
        <dbReference type="ARBA" id="ARBA00022989"/>
    </source>
</evidence>
<sequence>MTSADTVSFPSVPYPQGSPGYRRVVGAVFLAGFAVFLVMYDTQGLLPQIGAGFGAGEAATGWSVAATTLGMALGMIPLSTVGLRRGLFHRMLVFLVLSGVIGLACALMPSLWSLVAARFLQDVAVSLVPASALALIGERIGPEAITAATGIYLAGNTVGGLCSRLIPGAVAEFASWRWAMGVMAVLCLACGLGVALLRPRGAAASAGSTSAGPGSRPTTGQERTGERQTGERAVGRTLRAARESLSIPGVLAACVIGAALMAAFNSAYTVVGFRLQGPELGLGPAAANAVFLLYLLGTFTSARAGRIVGRIGLVPALLVSALAVAAGYWIALPSQLLWVVVGLGLMTALFFLGHSSASATVARLAPASARSTASALYLTAYYVGATAGSALGSVGYEHSGWLAAAGLGTLYAAIAAIAALLGSRAMRRRRAEDAREERRD</sequence>
<keyword evidence="5 9" id="KW-0812">Transmembrane</keyword>
<feature type="transmembrane region" description="Helical" evidence="9">
    <location>
        <begin position="401"/>
        <end position="421"/>
    </location>
</feature>
<dbReference type="PANTHER" id="PTHR43271">
    <property type="entry name" value="BLL2771 PROTEIN"/>
    <property type="match status" value="1"/>
</dbReference>
<dbReference type="PANTHER" id="PTHR43271:SF2">
    <property type="entry name" value="BLL2771 PROTEIN"/>
    <property type="match status" value="1"/>
</dbReference>
<dbReference type="InterPro" id="IPR020846">
    <property type="entry name" value="MFS_dom"/>
</dbReference>
<feature type="transmembrane region" description="Helical" evidence="9">
    <location>
        <begin position="91"/>
        <end position="112"/>
    </location>
</feature>
<feature type="domain" description="Major facilitator superfamily (MFS) profile" evidence="10">
    <location>
        <begin position="20"/>
        <end position="430"/>
    </location>
</feature>
<dbReference type="Proteomes" id="UP000612352">
    <property type="component" value="Unassembled WGS sequence"/>
</dbReference>
<feature type="transmembrane region" description="Helical" evidence="9">
    <location>
        <begin position="336"/>
        <end position="354"/>
    </location>
</feature>
<evidence type="ECO:0000259" key="10">
    <source>
        <dbReference type="PROSITE" id="PS50850"/>
    </source>
</evidence>
<accession>A0ABS1B5V0</accession>
<feature type="transmembrane region" description="Helical" evidence="9">
    <location>
        <begin position="375"/>
        <end position="395"/>
    </location>
</feature>
<evidence type="ECO:0000313" key="12">
    <source>
        <dbReference type="Proteomes" id="UP000612352"/>
    </source>
</evidence>
<dbReference type="InterPro" id="IPR036259">
    <property type="entry name" value="MFS_trans_sf"/>
</dbReference>
<feature type="region of interest" description="Disordered" evidence="8">
    <location>
        <begin position="204"/>
        <end position="233"/>
    </location>
</feature>
<keyword evidence="6 9" id="KW-1133">Transmembrane helix</keyword>
<dbReference type="InterPro" id="IPR011701">
    <property type="entry name" value="MFS"/>
</dbReference>
<dbReference type="Pfam" id="PF07690">
    <property type="entry name" value="MFS_1"/>
    <property type="match status" value="1"/>
</dbReference>
<evidence type="ECO:0000256" key="2">
    <source>
        <dbReference type="ARBA" id="ARBA00008335"/>
    </source>
</evidence>
<evidence type="ECO:0000256" key="3">
    <source>
        <dbReference type="ARBA" id="ARBA00022448"/>
    </source>
</evidence>
<feature type="transmembrane region" description="Helical" evidence="9">
    <location>
        <begin position="245"/>
        <end position="268"/>
    </location>
</feature>
<evidence type="ECO:0000256" key="9">
    <source>
        <dbReference type="SAM" id="Phobius"/>
    </source>
</evidence>
<comment type="subcellular location">
    <subcellularLocation>
        <location evidence="1">Cell membrane</location>
        <topology evidence="1">Multi-pass membrane protein</topology>
    </subcellularLocation>
</comment>
<gene>
    <name evidence="11" type="ORF">I8D64_01145</name>
</gene>
<feature type="compositionally biased region" description="Basic and acidic residues" evidence="8">
    <location>
        <begin position="223"/>
        <end position="233"/>
    </location>
</feature>
<dbReference type="CDD" id="cd17324">
    <property type="entry name" value="MFS_NepI_like"/>
    <property type="match status" value="1"/>
</dbReference>
<name>A0ABS1B5V0_9MICO</name>
<dbReference type="PROSITE" id="PS50850">
    <property type="entry name" value="MFS"/>
    <property type="match status" value="1"/>
</dbReference>
<keyword evidence="4" id="KW-1003">Cell membrane</keyword>
<evidence type="ECO:0000256" key="7">
    <source>
        <dbReference type="ARBA" id="ARBA00023136"/>
    </source>
</evidence>
<keyword evidence="7 9" id="KW-0472">Membrane</keyword>
<feature type="transmembrane region" description="Helical" evidence="9">
    <location>
        <begin position="60"/>
        <end position="79"/>
    </location>
</feature>
<comment type="similarity">
    <text evidence="2">Belongs to the major facilitator superfamily.</text>
</comment>
<proteinExistence type="inferred from homology"/>
<feature type="transmembrane region" description="Helical" evidence="9">
    <location>
        <begin position="280"/>
        <end position="299"/>
    </location>
</feature>
<dbReference type="Gene3D" id="1.20.1250.20">
    <property type="entry name" value="MFS general substrate transporter like domains"/>
    <property type="match status" value="1"/>
</dbReference>
<protein>
    <submittedName>
        <fullName evidence="11">MFS transporter</fullName>
    </submittedName>
</protein>
<evidence type="ECO:0000256" key="1">
    <source>
        <dbReference type="ARBA" id="ARBA00004651"/>
    </source>
</evidence>
<reference evidence="11 12" key="1">
    <citation type="submission" date="2020-12" db="EMBL/GenBank/DDBJ databases">
        <title>Brachybacterium sp. MASK1Z-5, whole genome shotgun sequence.</title>
        <authorList>
            <person name="Tuo L."/>
        </authorList>
    </citation>
    <scope>NUCLEOTIDE SEQUENCE [LARGE SCALE GENOMIC DNA]</scope>
    <source>
        <strain evidence="11 12">MASK1Z-5</strain>
    </source>
</reference>
<dbReference type="RefSeq" id="WP_200500679.1">
    <property type="nucleotide sequence ID" value="NZ_JAEDAJ010000001.1"/>
</dbReference>
<dbReference type="EMBL" id="JAEDAJ010000001">
    <property type="protein sequence ID" value="MBK0330011.1"/>
    <property type="molecule type" value="Genomic_DNA"/>
</dbReference>
<evidence type="ECO:0000256" key="8">
    <source>
        <dbReference type="SAM" id="MobiDB-lite"/>
    </source>
</evidence>
<feature type="transmembrane region" description="Helical" evidence="9">
    <location>
        <begin position="178"/>
        <end position="197"/>
    </location>
</feature>
<evidence type="ECO:0000313" key="11">
    <source>
        <dbReference type="EMBL" id="MBK0330011.1"/>
    </source>
</evidence>
<evidence type="ECO:0000256" key="5">
    <source>
        <dbReference type="ARBA" id="ARBA00022692"/>
    </source>
</evidence>
<feature type="transmembrane region" description="Helical" evidence="9">
    <location>
        <begin position="311"/>
        <end position="330"/>
    </location>
</feature>
<keyword evidence="12" id="KW-1185">Reference proteome</keyword>
<comment type="caution">
    <text evidence="11">The sequence shown here is derived from an EMBL/GenBank/DDBJ whole genome shotgun (WGS) entry which is preliminary data.</text>
</comment>
<keyword evidence="3" id="KW-0813">Transport</keyword>
<feature type="compositionally biased region" description="Low complexity" evidence="8">
    <location>
        <begin position="204"/>
        <end position="220"/>
    </location>
</feature>